<dbReference type="Ensembl" id="ENSCINT00000008888.3">
    <property type="protein sequence ID" value="ENSCINP00000008888.3"/>
    <property type="gene ID" value="ENSCING00000004305.3"/>
</dbReference>
<evidence type="ECO:0000256" key="2">
    <source>
        <dbReference type="SAM" id="MobiDB-lite"/>
    </source>
</evidence>
<keyword evidence="1" id="KW-0175">Coiled coil</keyword>
<evidence type="ECO:0000256" key="1">
    <source>
        <dbReference type="SAM" id="Coils"/>
    </source>
</evidence>
<proteinExistence type="predicted"/>
<feature type="region of interest" description="Disordered" evidence="2">
    <location>
        <begin position="1"/>
        <end position="31"/>
    </location>
</feature>
<dbReference type="InParanoid" id="F6TSM9"/>
<dbReference type="HOGENOM" id="CLU_762806_0_0_1"/>
<feature type="coiled-coil region" evidence="1">
    <location>
        <begin position="154"/>
        <end position="192"/>
    </location>
</feature>
<name>F6TSM9_CIOIN</name>
<reference evidence="4" key="1">
    <citation type="journal article" date="2002" name="Science">
        <title>The draft genome of Ciona intestinalis: insights into chordate and vertebrate origins.</title>
        <authorList>
            <person name="Dehal P."/>
            <person name="Satou Y."/>
            <person name="Campbell R.K."/>
            <person name="Chapman J."/>
            <person name="Degnan B."/>
            <person name="De Tomaso A."/>
            <person name="Davidson B."/>
            <person name="Di Gregorio A."/>
            <person name="Gelpke M."/>
            <person name="Goodstein D.M."/>
            <person name="Harafuji N."/>
            <person name="Hastings K.E."/>
            <person name="Ho I."/>
            <person name="Hotta K."/>
            <person name="Huang W."/>
            <person name="Kawashima T."/>
            <person name="Lemaire P."/>
            <person name="Martinez D."/>
            <person name="Meinertzhagen I.A."/>
            <person name="Necula S."/>
            <person name="Nonaka M."/>
            <person name="Putnam N."/>
            <person name="Rash S."/>
            <person name="Saiga H."/>
            <person name="Satake M."/>
            <person name="Terry A."/>
            <person name="Yamada L."/>
            <person name="Wang H.G."/>
            <person name="Awazu S."/>
            <person name="Azumi K."/>
            <person name="Boore J."/>
            <person name="Branno M."/>
            <person name="Chin-Bow S."/>
            <person name="DeSantis R."/>
            <person name="Doyle S."/>
            <person name="Francino P."/>
            <person name="Keys D.N."/>
            <person name="Haga S."/>
            <person name="Hayashi H."/>
            <person name="Hino K."/>
            <person name="Imai K.S."/>
            <person name="Inaba K."/>
            <person name="Kano S."/>
            <person name="Kobayashi K."/>
            <person name="Kobayashi M."/>
            <person name="Lee B.I."/>
            <person name="Makabe K.W."/>
            <person name="Manohar C."/>
            <person name="Matassi G."/>
            <person name="Medina M."/>
            <person name="Mochizuki Y."/>
            <person name="Mount S."/>
            <person name="Morishita T."/>
            <person name="Miura S."/>
            <person name="Nakayama A."/>
            <person name="Nishizaka S."/>
            <person name="Nomoto H."/>
            <person name="Ohta F."/>
            <person name="Oishi K."/>
            <person name="Rigoutsos I."/>
            <person name="Sano M."/>
            <person name="Sasaki A."/>
            <person name="Sasakura Y."/>
            <person name="Shoguchi E."/>
            <person name="Shin-i T."/>
            <person name="Spagnuolo A."/>
            <person name="Stainier D."/>
            <person name="Suzuki M.M."/>
            <person name="Tassy O."/>
            <person name="Takatori N."/>
            <person name="Tokuoka M."/>
            <person name="Yagi K."/>
            <person name="Yoshizaki F."/>
            <person name="Wada S."/>
            <person name="Zhang C."/>
            <person name="Hyatt P.D."/>
            <person name="Larimer F."/>
            <person name="Detter C."/>
            <person name="Doggett N."/>
            <person name="Glavina T."/>
            <person name="Hawkins T."/>
            <person name="Richardson P."/>
            <person name="Lucas S."/>
            <person name="Kohara Y."/>
            <person name="Levine M."/>
            <person name="Satoh N."/>
            <person name="Rokhsar D.S."/>
        </authorList>
    </citation>
    <scope>NUCLEOTIDE SEQUENCE [LARGE SCALE GENOMIC DNA]</scope>
</reference>
<feature type="coiled-coil region" evidence="1">
    <location>
        <begin position="319"/>
        <end position="360"/>
    </location>
</feature>
<dbReference type="Proteomes" id="UP000008144">
    <property type="component" value="Unassembled WGS sequence"/>
</dbReference>
<dbReference type="Gene3D" id="1.20.5.1700">
    <property type="match status" value="1"/>
</dbReference>
<accession>F6TSM9</accession>
<protein>
    <recommendedName>
        <fullName evidence="5">Transforming acidic coiled-coil-containing protein C-terminal domain-containing protein</fullName>
    </recommendedName>
</protein>
<evidence type="ECO:0000313" key="3">
    <source>
        <dbReference type="Ensembl" id="ENSCINP00000008888.3"/>
    </source>
</evidence>
<evidence type="ECO:0008006" key="5">
    <source>
        <dbReference type="Google" id="ProtNLM"/>
    </source>
</evidence>
<sequence length="363" mass="42045">MTISRKPLPDIDDQDLTTSKSTEQEVESDTDTIAWDEFQNKELIKHVSSSECELLEQSLYVQFDLLLKQSPMEKDPKLEDLQNKGTGLLSCGDNAFAATNQKLIDIESDEIEDAAERTSPSLITINMDEYEVDVDGRSSIMIPSHKPTHTTLYVGGYDERNLEMEEEIKNKRRERELEVVKKEEELKQLNKELDDQPSHSNVDQLMRFIKECESEAKEVWENVQLDLNAHKQLVHENTSDCISSNEVLENYRKKVKNLLSVLTNKMQVENLLRSELDKYLQIFAQDLQEGNRVERNSKEEHLKFTKETSDMMAMEDREILAVESNLKKEKLEVEGLEVELKETRQKKEELTKMCDDLIAAVEN</sequence>
<dbReference type="GeneTree" id="ENSGT00660000096750"/>
<evidence type="ECO:0000313" key="4">
    <source>
        <dbReference type="Proteomes" id="UP000008144"/>
    </source>
</evidence>
<organism evidence="3 4">
    <name type="scientific">Ciona intestinalis</name>
    <name type="common">Transparent sea squirt</name>
    <name type="synonym">Ascidia intestinalis</name>
    <dbReference type="NCBI Taxonomy" id="7719"/>
    <lineage>
        <taxon>Eukaryota</taxon>
        <taxon>Metazoa</taxon>
        <taxon>Chordata</taxon>
        <taxon>Tunicata</taxon>
        <taxon>Ascidiacea</taxon>
        <taxon>Phlebobranchia</taxon>
        <taxon>Cionidae</taxon>
        <taxon>Ciona</taxon>
    </lineage>
</organism>
<keyword evidence="4" id="KW-1185">Reference proteome</keyword>
<reference evidence="3" key="2">
    <citation type="submission" date="2025-08" db="UniProtKB">
        <authorList>
            <consortium name="Ensembl"/>
        </authorList>
    </citation>
    <scope>IDENTIFICATION</scope>
</reference>
<dbReference type="AlphaFoldDB" id="F6TSM9"/>
<reference evidence="3" key="3">
    <citation type="submission" date="2025-09" db="UniProtKB">
        <authorList>
            <consortium name="Ensembl"/>
        </authorList>
    </citation>
    <scope>IDENTIFICATION</scope>
</reference>